<dbReference type="AlphaFoldDB" id="A0A9N7UZD0"/>
<organism evidence="2 3">
    <name type="scientific">Pleuronectes platessa</name>
    <name type="common">European plaice</name>
    <dbReference type="NCBI Taxonomy" id="8262"/>
    <lineage>
        <taxon>Eukaryota</taxon>
        <taxon>Metazoa</taxon>
        <taxon>Chordata</taxon>
        <taxon>Craniata</taxon>
        <taxon>Vertebrata</taxon>
        <taxon>Euteleostomi</taxon>
        <taxon>Actinopterygii</taxon>
        <taxon>Neopterygii</taxon>
        <taxon>Teleostei</taxon>
        <taxon>Neoteleostei</taxon>
        <taxon>Acanthomorphata</taxon>
        <taxon>Carangaria</taxon>
        <taxon>Pleuronectiformes</taxon>
        <taxon>Pleuronectoidei</taxon>
        <taxon>Pleuronectidae</taxon>
        <taxon>Pleuronectes</taxon>
    </lineage>
</organism>
<evidence type="ECO:0000313" key="2">
    <source>
        <dbReference type="EMBL" id="CAB1440175.1"/>
    </source>
</evidence>
<accession>A0A9N7UZD0</accession>
<keyword evidence="1" id="KW-0472">Membrane</keyword>
<dbReference type="Proteomes" id="UP001153269">
    <property type="component" value="Unassembled WGS sequence"/>
</dbReference>
<evidence type="ECO:0000256" key="1">
    <source>
        <dbReference type="SAM" id="Phobius"/>
    </source>
</evidence>
<keyword evidence="1" id="KW-1133">Transmembrane helix</keyword>
<keyword evidence="1" id="KW-0812">Transmembrane</keyword>
<name>A0A9N7UZD0_PLEPL</name>
<keyword evidence="3" id="KW-1185">Reference proteome</keyword>
<comment type="caution">
    <text evidence="2">The sequence shown here is derived from an EMBL/GenBank/DDBJ whole genome shotgun (WGS) entry which is preliminary data.</text>
</comment>
<dbReference type="EMBL" id="CADEAL010002408">
    <property type="protein sequence ID" value="CAB1440175.1"/>
    <property type="molecule type" value="Genomic_DNA"/>
</dbReference>
<reference evidence="2" key="1">
    <citation type="submission" date="2020-03" db="EMBL/GenBank/DDBJ databases">
        <authorList>
            <person name="Weist P."/>
        </authorList>
    </citation>
    <scope>NUCLEOTIDE SEQUENCE</scope>
</reference>
<feature type="transmembrane region" description="Helical" evidence="1">
    <location>
        <begin position="98"/>
        <end position="125"/>
    </location>
</feature>
<sequence length="127" mass="14198">MVKSRDDYEPSYYELGDVNRTIKACLATGFSRSNATLENKLFKNSNSSRAVRASGDSLHSEVLLLSGNHTGKCEIGTYENESVVCVETLDKDVTVNTVSLLVVALRLLFIKTVVFNVLMTLRLWLRH</sequence>
<protein>
    <submittedName>
        <fullName evidence="2">Uncharacterized protein</fullName>
    </submittedName>
</protein>
<proteinExistence type="predicted"/>
<evidence type="ECO:0000313" key="3">
    <source>
        <dbReference type="Proteomes" id="UP001153269"/>
    </source>
</evidence>
<gene>
    <name evidence="2" type="ORF">PLEPLA_LOCUS27941</name>
</gene>